<dbReference type="Proteomes" id="UP000321058">
    <property type="component" value="Unassembled WGS sequence"/>
</dbReference>
<name>A0A512NLI3_9HYPH</name>
<evidence type="ECO:0000313" key="2">
    <source>
        <dbReference type="EMBL" id="GEP59805.1"/>
    </source>
</evidence>
<dbReference type="AlphaFoldDB" id="A0A512NLI3"/>
<gene>
    <name evidence="2" type="ORF">RSO01_69710</name>
</gene>
<dbReference type="PROSITE" id="PS51257">
    <property type="entry name" value="PROKAR_LIPOPROTEIN"/>
    <property type="match status" value="1"/>
</dbReference>
<dbReference type="EMBL" id="BKAJ01000140">
    <property type="protein sequence ID" value="GEP59805.1"/>
    <property type="molecule type" value="Genomic_DNA"/>
</dbReference>
<evidence type="ECO:0000256" key="1">
    <source>
        <dbReference type="SAM" id="SignalP"/>
    </source>
</evidence>
<organism evidence="2 3">
    <name type="scientific">Reyranella soli</name>
    <dbReference type="NCBI Taxonomy" id="1230389"/>
    <lineage>
        <taxon>Bacteria</taxon>
        <taxon>Pseudomonadati</taxon>
        <taxon>Pseudomonadota</taxon>
        <taxon>Alphaproteobacteria</taxon>
        <taxon>Hyphomicrobiales</taxon>
        <taxon>Reyranellaceae</taxon>
        <taxon>Reyranella</taxon>
    </lineage>
</organism>
<sequence length="172" mass="18301">MEERLPMKPLALVFALTLALAGCAQFQQQAALSSGISPGEVEWARKSGRNTVTGNASLKSGGTTYTCAGQSANLIPDTAYARARMTAIFGNATRGQRAASLGPVKFERDDSLYVQSLRTARCDASGSFSFPGVPDGVWYVTTSVKWQDGSQGSSMMQRVDVQGGRLVKVMLP</sequence>
<evidence type="ECO:0000313" key="3">
    <source>
        <dbReference type="Proteomes" id="UP000321058"/>
    </source>
</evidence>
<feature type="chain" id="PRO_5021723069" description="Lipoprotein" evidence="1">
    <location>
        <begin position="31"/>
        <end position="172"/>
    </location>
</feature>
<keyword evidence="1" id="KW-0732">Signal</keyword>
<accession>A0A512NLI3</accession>
<protein>
    <recommendedName>
        <fullName evidence="4">Lipoprotein</fullName>
    </recommendedName>
</protein>
<feature type="signal peptide" evidence="1">
    <location>
        <begin position="1"/>
        <end position="30"/>
    </location>
</feature>
<proteinExistence type="predicted"/>
<evidence type="ECO:0008006" key="4">
    <source>
        <dbReference type="Google" id="ProtNLM"/>
    </source>
</evidence>
<keyword evidence="3" id="KW-1185">Reference proteome</keyword>
<dbReference type="SUPFAM" id="SSF117074">
    <property type="entry name" value="Hypothetical protein PA1324"/>
    <property type="match status" value="1"/>
</dbReference>
<comment type="caution">
    <text evidence="2">The sequence shown here is derived from an EMBL/GenBank/DDBJ whole genome shotgun (WGS) entry which is preliminary data.</text>
</comment>
<reference evidence="2 3" key="1">
    <citation type="submission" date="2019-07" db="EMBL/GenBank/DDBJ databases">
        <title>Whole genome shotgun sequence of Reyranella soli NBRC 108950.</title>
        <authorList>
            <person name="Hosoyama A."/>
            <person name="Uohara A."/>
            <person name="Ohji S."/>
            <person name="Ichikawa N."/>
        </authorList>
    </citation>
    <scope>NUCLEOTIDE SEQUENCE [LARGE SCALE GENOMIC DNA]</scope>
    <source>
        <strain evidence="2 3">NBRC 108950</strain>
    </source>
</reference>